<dbReference type="FunFam" id="2.30.29.30:FF:000064">
    <property type="entry name" value="Adaptin ear-binding coat-associated protein 1"/>
    <property type="match status" value="1"/>
</dbReference>
<dbReference type="PANTHER" id="PTHR12847">
    <property type="entry name" value="ATP-BINDING CASSETTE ABC TRANSPORTER-RELATED"/>
    <property type="match status" value="1"/>
</dbReference>
<organism evidence="7 8">
    <name type="scientific">Artemia franciscana</name>
    <name type="common">Brine shrimp</name>
    <name type="synonym">Artemia sanfranciscana</name>
    <dbReference type="NCBI Taxonomy" id="6661"/>
    <lineage>
        <taxon>Eukaryota</taxon>
        <taxon>Metazoa</taxon>
        <taxon>Ecdysozoa</taxon>
        <taxon>Arthropoda</taxon>
        <taxon>Crustacea</taxon>
        <taxon>Branchiopoda</taxon>
        <taxon>Anostraca</taxon>
        <taxon>Artemiidae</taxon>
        <taxon>Artemia</taxon>
    </lineage>
</organism>
<evidence type="ECO:0000256" key="3">
    <source>
        <dbReference type="ARBA" id="ARBA00022583"/>
    </source>
</evidence>
<keyword evidence="3" id="KW-0254">Endocytosis</keyword>
<dbReference type="Gene3D" id="2.30.29.30">
    <property type="entry name" value="Pleckstrin-homology domain (PH domain)/Phosphotyrosine-binding domain (PTB)"/>
    <property type="match status" value="1"/>
</dbReference>
<reference evidence="7" key="1">
    <citation type="submission" date="2023-07" db="EMBL/GenBank/DDBJ databases">
        <title>Chromosome-level genome assembly of Artemia franciscana.</title>
        <authorList>
            <person name="Jo E."/>
        </authorList>
    </citation>
    <scope>NUCLEOTIDE SEQUENCE</scope>
    <source>
        <tissue evidence="7">Whole body</tissue>
    </source>
</reference>
<keyword evidence="4" id="KW-0653">Protein transport</keyword>
<dbReference type="InterPro" id="IPR011993">
    <property type="entry name" value="PH-like_dom_sf"/>
</dbReference>
<keyword evidence="2" id="KW-0813">Transport</keyword>
<evidence type="ECO:0000256" key="5">
    <source>
        <dbReference type="SAM" id="MobiDB-lite"/>
    </source>
</evidence>
<dbReference type="GO" id="GO:0030125">
    <property type="term" value="C:clathrin vesicle coat"/>
    <property type="evidence" value="ECO:0007669"/>
    <property type="project" value="TreeGrafter"/>
</dbReference>
<comment type="similarity">
    <text evidence="1">Belongs to the NECAP family.</text>
</comment>
<evidence type="ECO:0000256" key="4">
    <source>
        <dbReference type="ARBA" id="ARBA00022927"/>
    </source>
</evidence>
<keyword evidence="8" id="KW-1185">Reference proteome</keyword>
<dbReference type="PANTHER" id="PTHR12847:SF9">
    <property type="entry name" value="NECAP-LIKE PROTEIN CG9132"/>
    <property type="match status" value="1"/>
</dbReference>
<protein>
    <recommendedName>
        <fullName evidence="6">NECAP PHear domain-containing protein</fullName>
    </recommendedName>
</protein>
<dbReference type="GO" id="GO:0006897">
    <property type="term" value="P:endocytosis"/>
    <property type="evidence" value="ECO:0007669"/>
    <property type="project" value="UniProtKB-KW"/>
</dbReference>
<proteinExistence type="inferred from homology"/>
<dbReference type="GO" id="GO:0015031">
    <property type="term" value="P:protein transport"/>
    <property type="evidence" value="ECO:0007669"/>
    <property type="project" value="UniProtKB-KW"/>
</dbReference>
<dbReference type="Proteomes" id="UP001187531">
    <property type="component" value="Unassembled WGS sequence"/>
</dbReference>
<accession>A0AA88IGL3</accession>
<feature type="domain" description="NECAP PHear" evidence="6">
    <location>
        <begin position="4"/>
        <end position="155"/>
    </location>
</feature>
<sequence>MEDYESIILVKNEVFVFKIPPRQTNRGYRAADWNLAGPDWSGRLRLVAKGQRCALKLEDKNNGELFGQCPIDQYPGPAIEAVSDSSRYFVIKIQDENGSRSAFIGIGFSDRSDSFDLNVALQDHFKWLKKSDEPQDLQPKLDLGFKDGQTIKINMNIAKKEGTSDSPSRARTKPVGTGFLPPPPSVGSRIQSSTKAIRTSPDESSLFDVGVDNGVSQGSSDWGDFTGITTSSTRVPTSTSSNTNWVQF</sequence>
<feature type="region of interest" description="Disordered" evidence="5">
    <location>
        <begin position="160"/>
        <end position="190"/>
    </location>
</feature>
<gene>
    <name evidence="7" type="ORF">QYM36_008321</name>
</gene>
<dbReference type="InterPro" id="IPR012466">
    <property type="entry name" value="NECAP_PHear"/>
</dbReference>
<evidence type="ECO:0000256" key="2">
    <source>
        <dbReference type="ARBA" id="ARBA00022448"/>
    </source>
</evidence>
<dbReference type="CDD" id="cd13228">
    <property type="entry name" value="PHear_NECAP"/>
    <property type="match status" value="1"/>
</dbReference>
<evidence type="ECO:0000313" key="7">
    <source>
        <dbReference type="EMBL" id="KAK2727788.1"/>
    </source>
</evidence>
<evidence type="ECO:0000259" key="6">
    <source>
        <dbReference type="Pfam" id="PF07933"/>
    </source>
</evidence>
<evidence type="ECO:0000256" key="1">
    <source>
        <dbReference type="ARBA" id="ARBA00007736"/>
    </source>
</evidence>
<comment type="caution">
    <text evidence="7">The sequence shown here is derived from an EMBL/GenBank/DDBJ whole genome shotgun (WGS) entry which is preliminary data.</text>
</comment>
<dbReference type="SUPFAM" id="SSF50729">
    <property type="entry name" value="PH domain-like"/>
    <property type="match status" value="1"/>
</dbReference>
<name>A0AA88IGL3_ARTSF</name>
<dbReference type="Pfam" id="PF07933">
    <property type="entry name" value="DUF1681"/>
    <property type="match status" value="1"/>
</dbReference>
<evidence type="ECO:0000313" key="8">
    <source>
        <dbReference type="Proteomes" id="UP001187531"/>
    </source>
</evidence>
<dbReference type="EMBL" id="JAVRJZ010000001">
    <property type="protein sequence ID" value="KAK2727788.1"/>
    <property type="molecule type" value="Genomic_DNA"/>
</dbReference>
<dbReference type="AlphaFoldDB" id="A0AA88IGL3"/>